<accession>A0ABM0WVY0</accession>
<reference evidence="3 4" key="3">
    <citation type="submission" date="2025-05" db="UniProtKB">
        <authorList>
            <consortium name="RefSeq"/>
        </authorList>
    </citation>
    <scope>IDENTIFICATION</scope>
    <source>
        <tissue evidence="3 4">Leaf</tissue>
    </source>
</reference>
<dbReference type="RefSeq" id="XP_010476940.1">
    <property type="nucleotide sequence ID" value="XM_010478638.1"/>
</dbReference>
<feature type="compositionally biased region" description="Polar residues" evidence="1">
    <location>
        <begin position="291"/>
        <end position="304"/>
    </location>
</feature>
<dbReference type="RefSeq" id="XP_010476941.1">
    <property type="nucleotide sequence ID" value="XM_010478639.1"/>
</dbReference>
<dbReference type="PANTHER" id="PTHR34659:SF6">
    <property type="entry name" value="MUCIN-RELATED"/>
    <property type="match status" value="1"/>
</dbReference>
<feature type="region of interest" description="Disordered" evidence="1">
    <location>
        <begin position="286"/>
        <end position="315"/>
    </location>
</feature>
<gene>
    <name evidence="3 4" type="primary">LOC104756110</name>
</gene>
<dbReference type="Proteomes" id="UP000694864">
    <property type="component" value="Chromosome 17"/>
</dbReference>
<dbReference type="PANTHER" id="PTHR34659">
    <property type="entry name" value="BNAA05G11610D PROTEIN"/>
    <property type="match status" value="1"/>
</dbReference>
<organism evidence="2 3">
    <name type="scientific">Camelina sativa</name>
    <name type="common">False flax</name>
    <name type="synonym">Myagrum sativum</name>
    <dbReference type="NCBI Taxonomy" id="90675"/>
    <lineage>
        <taxon>Eukaryota</taxon>
        <taxon>Viridiplantae</taxon>
        <taxon>Streptophyta</taxon>
        <taxon>Embryophyta</taxon>
        <taxon>Tracheophyta</taxon>
        <taxon>Spermatophyta</taxon>
        <taxon>Magnoliopsida</taxon>
        <taxon>eudicotyledons</taxon>
        <taxon>Gunneridae</taxon>
        <taxon>Pentapetalae</taxon>
        <taxon>rosids</taxon>
        <taxon>malvids</taxon>
        <taxon>Brassicales</taxon>
        <taxon>Brassicaceae</taxon>
        <taxon>Camelineae</taxon>
        <taxon>Camelina</taxon>
    </lineage>
</organism>
<protein>
    <submittedName>
        <fullName evidence="3 4">Uncharacterized protein LOC104756110 isoform X1</fullName>
    </submittedName>
</protein>
<reference evidence="2" key="1">
    <citation type="journal article" date="1997" name="Nucleic Acids Res.">
        <title>tRNAscan-SE: a program for improved detection of transfer RNA genes in genomic sequence.</title>
        <authorList>
            <person name="Lowe T.M."/>
            <person name="Eddy S.R."/>
        </authorList>
    </citation>
    <scope>NUCLEOTIDE SEQUENCE [LARGE SCALE GENOMIC DNA]</scope>
    <source>
        <strain evidence="2">r\DH55</strain>
    </source>
</reference>
<name>A0ABM0WVY0_CAMSA</name>
<evidence type="ECO:0000256" key="1">
    <source>
        <dbReference type="SAM" id="MobiDB-lite"/>
    </source>
</evidence>
<evidence type="ECO:0000313" key="4">
    <source>
        <dbReference type="RefSeq" id="XP_010476941.1"/>
    </source>
</evidence>
<reference evidence="2" key="2">
    <citation type="journal article" date="2014" name="Nat. Commun.">
        <title>The emerging biofuel crop Camelina sativa retains a highly undifferentiated hexaploid genome structure.</title>
        <authorList>
            <person name="Kagale S."/>
            <person name="Koh C."/>
            <person name="Nixon J."/>
            <person name="Bollina V."/>
            <person name="Clarke W.E."/>
            <person name="Tuteja R."/>
            <person name="Spillane C."/>
            <person name="Robinson S.J."/>
            <person name="Links M.G."/>
            <person name="Clarke C."/>
            <person name="Higgins E.E."/>
            <person name="Huebert T."/>
            <person name="Sharpe A.G."/>
            <person name="Parkin I.A."/>
        </authorList>
    </citation>
    <scope>NUCLEOTIDE SEQUENCE [LARGE SCALE GENOMIC DNA]</scope>
    <source>
        <strain evidence="2">r\DH55</strain>
    </source>
</reference>
<dbReference type="InterPro" id="IPR053273">
    <property type="entry name" value="CST_Regulator"/>
</dbReference>
<proteinExistence type="predicted"/>
<keyword evidence="2" id="KW-1185">Reference proteome</keyword>
<dbReference type="GeneID" id="104756110"/>
<evidence type="ECO:0000313" key="3">
    <source>
        <dbReference type="RefSeq" id="XP_010476940.1"/>
    </source>
</evidence>
<evidence type="ECO:0000313" key="2">
    <source>
        <dbReference type="Proteomes" id="UP000694864"/>
    </source>
</evidence>
<feature type="region of interest" description="Disordered" evidence="1">
    <location>
        <begin position="33"/>
        <end position="57"/>
    </location>
</feature>
<sequence length="315" mass="35446">MSRDSKGRAWYGKVYRRLETILVDKDTFVSQGKVSLESNDSVKDEPEEPMEGDSLKEKLSDSVLIDEKFEDSVLIDEKFEDSVLIDEKFEDSVLIGEKFEDSVLIDEKLADSVLIDEKFEELCDDDQTAGTSLCHKDPISSRASQSMTGITCNDDAFVSLSGISTGVSNITPFATEIQATPVQDSVANTRSFSSNSMKVNQDEFCIEDFDVGPLDTIDLFDMTTREDPSDFDDNLLYATRDRSEKLRSFKRKLMDALTTKKRREKEYEQLAIWFGDADMGCDLVNTKEHATTSPDSKSSQSNVPIVSEDSEWEIL</sequence>